<dbReference type="Gene3D" id="1.10.1530.10">
    <property type="match status" value="1"/>
</dbReference>
<dbReference type="OrthoDB" id="924592at2"/>
<evidence type="ECO:0000256" key="1">
    <source>
        <dbReference type="ARBA" id="ARBA00006056"/>
    </source>
</evidence>
<dbReference type="EMBL" id="SJKB01000005">
    <property type="protein sequence ID" value="TCC61159.1"/>
    <property type="molecule type" value="Genomic_DNA"/>
</dbReference>
<dbReference type="SUPFAM" id="SSF89733">
    <property type="entry name" value="L-sulfolactate dehydrogenase-like"/>
    <property type="match status" value="1"/>
</dbReference>
<protein>
    <submittedName>
        <fullName evidence="3">Ldh family oxidoreductase</fullName>
    </submittedName>
</protein>
<dbReference type="PANTHER" id="PTHR11091">
    <property type="entry name" value="OXIDOREDUCTASE-RELATED"/>
    <property type="match status" value="1"/>
</dbReference>
<dbReference type="Gene3D" id="3.30.60.50">
    <property type="entry name" value="Hypothetical oxidoreductase yiak, domain 3"/>
    <property type="match status" value="1"/>
</dbReference>
<name>A0A4R0KLJ0_9ACTN</name>
<comment type="similarity">
    <text evidence="1">Belongs to the LDH2/MDH2 oxidoreductase family.</text>
</comment>
<accession>A0A4R0KLJ0</accession>
<dbReference type="Pfam" id="PF02615">
    <property type="entry name" value="Ldh_2"/>
    <property type="match status" value="1"/>
</dbReference>
<comment type="caution">
    <text evidence="3">The sequence shown here is derived from an EMBL/GenBank/DDBJ whole genome shotgun (WGS) entry which is preliminary data.</text>
</comment>
<keyword evidence="2" id="KW-0560">Oxidoreductase</keyword>
<dbReference type="InterPro" id="IPR036111">
    <property type="entry name" value="Mal/L-sulfo/L-lacto_DH-like_sf"/>
</dbReference>
<evidence type="ECO:0000313" key="3">
    <source>
        <dbReference type="EMBL" id="TCC61159.1"/>
    </source>
</evidence>
<dbReference type="InterPro" id="IPR043143">
    <property type="entry name" value="Mal/L-sulf/L-lact_DH-like_NADP"/>
</dbReference>
<dbReference type="PANTHER" id="PTHR11091:SF0">
    <property type="entry name" value="MALATE DEHYDROGENASE"/>
    <property type="match status" value="1"/>
</dbReference>
<gene>
    <name evidence="3" type="ORF">E0H73_18085</name>
</gene>
<evidence type="ECO:0000256" key="2">
    <source>
        <dbReference type="ARBA" id="ARBA00023002"/>
    </source>
</evidence>
<keyword evidence="4" id="KW-1185">Reference proteome</keyword>
<dbReference type="Proteomes" id="UP000291144">
    <property type="component" value="Unassembled WGS sequence"/>
</dbReference>
<evidence type="ECO:0000313" key="4">
    <source>
        <dbReference type="Proteomes" id="UP000291144"/>
    </source>
</evidence>
<proteinExistence type="inferred from homology"/>
<dbReference type="AlphaFoldDB" id="A0A4R0KLJ0"/>
<sequence length="348" mass="35601">MVDVHTDLATAQSLAERLLVAAGVPAAAAAQQAELLLVAEAKGVPSHGLLRLPRLLRRLGNGIASPTNTGKHEWLSPCYLSVDGEQGLGPVVALRALEAVVPAAERHGVAVCSITNNNHLGMLGFYAGRMAERGVVCLGMTTSEALVHPWGGTEAILGTNPLALGVPAQPHPLVLDMATSQVSMGKVHDHALRGVPLEPGWALDAAGNPTVDPVAAKCGSIAPFGGAKGYGLGLGLGAMVTFLTGAAYGTAVGGTLDDTRPSNKGDLFILMSGGGHSASEYLDQVRGSRPADPASPVAVPGDGARARYQESVAHGIEIADELWRELTALDSAQDAARDAAQPEAVLAE</sequence>
<reference evidence="3 4" key="1">
    <citation type="submission" date="2019-02" db="EMBL/GenBank/DDBJ databases">
        <title>Kribbella capetownensis sp. nov. and Kribbella speibonae sp. nov., isolated from soil.</title>
        <authorList>
            <person name="Curtis S.M."/>
            <person name="Norton I."/>
            <person name="Everest G.J."/>
            <person name="Meyers P.R."/>
        </authorList>
    </citation>
    <scope>NUCLEOTIDE SEQUENCE [LARGE SCALE GENOMIC DNA]</scope>
    <source>
        <strain evidence="3 4">NRRL B-24813</strain>
    </source>
</reference>
<organism evidence="3 4">
    <name type="scientific">Kribbella pittospori</name>
    <dbReference type="NCBI Taxonomy" id="722689"/>
    <lineage>
        <taxon>Bacteria</taxon>
        <taxon>Bacillati</taxon>
        <taxon>Actinomycetota</taxon>
        <taxon>Actinomycetes</taxon>
        <taxon>Propionibacteriales</taxon>
        <taxon>Kribbellaceae</taxon>
        <taxon>Kribbella</taxon>
    </lineage>
</organism>
<dbReference type="InterPro" id="IPR043144">
    <property type="entry name" value="Mal/L-sulf/L-lact_DH-like_ah"/>
</dbReference>
<dbReference type="GO" id="GO:0016491">
    <property type="term" value="F:oxidoreductase activity"/>
    <property type="evidence" value="ECO:0007669"/>
    <property type="project" value="UniProtKB-KW"/>
</dbReference>
<dbReference type="Gene3D" id="3.30.1370.60">
    <property type="entry name" value="Hypothetical oxidoreductase yiak, domain 2"/>
    <property type="match status" value="1"/>
</dbReference>
<dbReference type="InterPro" id="IPR003767">
    <property type="entry name" value="Malate/L-lactate_DH-like"/>
</dbReference>